<dbReference type="InterPro" id="IPR041854">
    <property type="entry name" value="BFD-like_2Fe2S-bd_dom_sf"/>
</dbReference>
<keyword evidence="5" id="KW-0408">Iron</keyword>
<evidence type="ECO:0000256" key="2">
    <source>
        <dbReference type="ARBA" id="ARBA00022714"/>
    </source>
</evidence>
<reference evidence="10 11" key="1">
    <citation type="submission" date="2016-10" db="EMBL/GenBank/DDBJ databases">
        <authorList>
            <person name="de Groot N.N."/>
        </authorList>
    </citation>
    <scope>NUCLEOTIDE SEQUENCE [LARGE SCALE GENOMIC DNA]</scope>
    <source>
        <strain evidence="10 11">NE2</strain>
    </source>
</reference>
<dbReference type="Pfam" id="PF04324">
    <property type="entry name" value="Fer2_BFD"/>
    <property type="match status" value="1"/>
</dbReference>
<proteinExistence type="inferred from homology"/>
<evidence type="ECO:0000259" key="9">
    <source>
        <dbReference type="Pfam" id="PF04324"/>
    </source>
</evidence>
<feature type="domain" description="BFD-like [2Fe-2S]-binding" evidence="9">
    <location>
        <begin position="2"/>
        <end position="53"/>
    </location>
</feature>
<evidence type="ECO:0000256" key="6">
    <source>
        <dbReference type="ARBA" id="ARBA00023014"/>
    </source>
</evidence>
<organism evidence="10 11">
    <name type="scientific">Methylocapsa palsarum</name>
    <dbReference type="NCBI Taxonomy" id="1612308"/>
    <lineage>
        <taxon>Bacteria</taxon>
        <taxon>Pseudomonadati</taxon>
        <taxon>Pseudomonadota</taxon>
        <taxon>Alphaproteobacteria</taxon>
        <taxon>Hyphomicrobiales</taxon>
        <taxon>Beijerinckiaceae</taxon>
        <taxon>Methylocapsa</taxon>
    </lineage>
</organism>
<keyword evidence="6" id="KW-0411">Iron-sulfur</keyword>
<dbReference type="AlphaFoldDB" id="A0A1I3YQD9"/>
<evidence type="ECO:0000256" key="5">
    <source>
        <dbReference type="ARBA" id="ARBA00023004"/>
    </source>
</evidence>
<name>A0A1I3YQD9_9HYPH</name>
<gene>
    <name evidence="10" type="ORF">SAMN05444581_10673</name>
</gene>
<dbReference type="PANTHER" id="PTHR37424:SF1">
    <property type="entry name" value="BACTERIOFERRITIN-ASSOCIATED FERREDOXIN"/>
    <property type="match status" value="1"/>
</dbReference>
<evidence type="ECO:0000256" key="4">
    <source>
        <dbReference type="ARBA" id="ARBA00022982"/>
    </source>
</evidence>
<dbReference type="GO" id="GO:0051537">
    <property type="term" value="F:2 iron, 2 sulfur cluster binding"/>
    <property type="evidence" value="ECO:0007669"/>
    <property type="project" value="UniProtKB-KW"/>
</dbReference>
<dbReference type="PANTHER" id="PTHR37424">
    <property type="entry name" value="BACTERIOFERRITIN-ASSOCIATED FERREDOXIN"/>
    <property type="match status" value="1"/>
</dbReference>
<protein>
    <recommendedName>
        <fullName evidence="7">Bacterioferritin-associated ferredoxin</fullName>
    </recommendedName>
</protein>
<evidence type="ECO:0000256" key="1">
    <source>
        <dbReference type="ARBA" id="ARBA00022448"/>
    </source>
</evidence>
<evidence type="ECO:0000256" key="7">
    <source>
        <dbReference type="ARBA" id="ARBA00039386"/>
    </source>
</evidence>
<keyword evidence="1" id="KW-0813">Transport</keyword>
<dbReference type="InterPro" id="IPR052371">
    <property type="entry name" value="BFD-associated_ferredoxin"/>
</dbReference>
<dbReference type="EMBL" id="FOSN01000006">
    <property type="protein sequence ID" value="SFK33426.1"/>
    <property type="molecule type" value="Genomic_DNA"/>
</dbReference>
<accession>A0A1I3YQD9</accession>
<comment type="similarity">
    <text evidence="8">Belongs to the Bfd family.</text>
</comment>
<sequence length="93" mass="9969">MIVCSCNVLSDVKIKDALGHPICPRTPGAVYKCLGCKSSCGRCLETVKIIIAESLAERESRRTPKEASCLAQAAQRMRPAALPLALQLEKSIG</sequence>
<evidence type="ECO:0000256" key="8">
    <source>
        <dbReference type="ARBA" id="ARBA00046332"/>
    </source>
</evidence>
<dbReference type="RefSeq" id="WP_091681047.1">
    <property type="nucleotide sequence ID" value="NZ_FOSN01000006.1"/>
</dbReference>
<evidence type="ECO:0000313" key="10">
    <source>
        <dbReference type="EMBL" id="SFK33426.1"/>
    </source>
</evidence>
<evidence type="ECO:0000313" key="11">
    <source>
        <dbReference type="Proteomes" id="UP000198755"/>
    </source>
</evidence>
<dbReference type="STRING" id="1612308.SAMN05444581_10673"/>
<dbReference type="InterPro" id="IPR007419">
    <property type="entry name" value="BFD-like_2Fe2S-bd_dom"/>
</dbReference>
<dbReference type="OrthoDB" id="7428628at2"/>
<keyword evidence="3" id="KW-0479">Metal-binding</keyword>
<keyword evidence="11" id="KW-1185">Reference proteome</keyword>
<evidence type="ECO:0000256" key="3">
    <source>
        <dbReference type="ARBA" id="ARBA00022723"/>
    </source>
</evidence>
<dbReference type="Gene3D" id="1.10.10.1100">
    <property type="entry name" value="BFD-like [2Fe-2S]-binding domain"/>
    <property type="match status" value="1"/>
</dbReference>
<keyword evidence="2" id="KW-0001">2Fe-2S</keyword>
<dbReference type="GO" id="GO:0046872">
    <property type="term" value="F:metal ion binding"/>
    <property type="evidence" value="ECO:0007669"/>
    <property type="project" value="UniProtKB-KW"/>
</dbReference>
<keyword evidence="4" id="KW-0249">Electron transport</keyword>
<dbReference type="Proteomes" id="UP000198755">
    <property type="component" value="Unassembled WGS sequence"/>
</dbReference>